<name>A0A396AJ82_9FIRM</name>
<evidence type="ECO:0000313" key="1">
    <source>
        <dbReference type="EMBL" id="RHD06445.1"/>
    </source>
</evidence>
<sequence length="75" mass="8842">MWYLRESEHTFGRAHSNSEITQSASFLEETCFQLSLKLSKEVATRNHLLPGFKKIHMNILTQEIEKENIFSQKMK</sequence>
<evidence type="ECO:0000313" key="2">
    <source>
        <dbReference type="Proteomes" id="UP000266391"/>
    </source>
</evidence>
<proteinExistence type="predicted"/>
<protein>
    <submittedName>
        <fullName evidence="1">Uncharacterized protein</fullName>
    </submittedName>
</protein>
<comment type="caution">
    <text evidence="1">The sequence shown here is derived from an EMBL/GenBank/DDBJ whole genome shotgun (WGS) entry which is preliminary data.</text>
</comment>
<reference evidence="1 2" key="1">
    <citation type="submission" date="2018-08" db="EMBL/GenBank/DDBJ databases">
        <title>A genome reference for cultivated species of the human gut microbiota.</title>
        <authorList>
            <person name="Zou Y."/>
            <person name="Xue W."/>
            <person name="Luo G."/>
        </authorList>
    </citation>
    <scope>NUCLEOTIDE SEQUENCE [LARGE SCALE GENOMIC DNA]</scope>
    <source>
        <strain evidence="1 2">AM32-8LB</strain>
    </source>
</reference>
<gene>
    <name evidence="1" type="ORF">DW813_00830</name>
</gene>
<organism evidence="1 2">
    <name type="scientific">Roseburia inulinivorans</name>
    <dbReference type="NCBI Taxonomy" id="360807"/>
    <lineage>
        <taxon>Bacteria</taxon>
        <taxon>Bacillati</taxon>
        <taxon>Bacillota</taxon>
        <taxon>Clostridia</taxon>
        <taxon>Lachnospirales</taxon>
        <taxon>Lachnospiraceae</taxon>
        <taxon>Roseburia</taxon>
    </lineage>
</organism>
<dbReference type="AlphaFoldDB" id="A0A396AJ82"/>
<dbReference type="Proteomes" id="UP000266391">
    <property type="component" value="Unassembled WGS sequence"/>
</dbReference>
<accession>A0A396AJ82</accession>
<dbReference type="EMBL" id="QSIQ01000001">
    <property type="protein sequence ID" value="RHD06445.1"/>
    <property type="molecule type" value="Genomic_DNA"/>
</dbReference>